<evidence type="ECO:0000256" key="1">
    <source>
        <dbReference type="SAM" id="MobiDB-lite"/>
    </source>
</evidence>
<name>A0A0H5R3E1_9EUKA</name>
<dbReference type="EMBL" id="HACM01002058">
    <property type="protein sequence ID" value="CRZ02500.1"/>
    <property type="molecule type" value="Transcribed_RNA"/>
</dbReference>
<keyword evidence="2" id="KW-0732">Signal</keyword>
<feature type="compositionally biased region" description="Low complexity" evidence="1">
    <location>
        <begin position="33"/>
        <end position="75"/>
    </location>
</feature>
<protein>
    <recommendedName>
        <fullName evidence="4">CBM1 domain-containing protein</fullName>
    </recommendedName>
</protein>
<organism evidence="3">
    <name type="scientific">Spongospora subterranea</name>
    <dbReference type="NCBI Taxonomy" id="70186"/>
    <lineage>
        <taxon>Eukaryota</taxon>
        <taxon>Sar</taxon>
        <taxon>Rhizaria</taxon>
        <taxon>Endomyxa</taxon>
        <taxon>Phytomyxea</taxon>
        <taxon>Plasmodiophorida</taxon>
        <taxon>Plasmodiophoridae</taxon>
        <taxon>Spongospora</taxon>
    </lineage>
</organism>
<evidence type="ECO:0000256" key="2">
    <source>
        <dbReference type="SAM" id="SignalP"/>
    </source>
</evidence>
<feature type="chain" id="PRO_5011353021" description="CBM1 domain-containing protein" evidence="2">
    <location>
        <begin position="22"/>
        <end position="135"/>
    </location>
</feature>
<feature type="signal peptide" evidence="2">
    <location>
        <begin position="1"/>
        <end position="21"/>
    </location>
</feature>
<reference evidence="3" key="1">
    <citation type="submission" date="2015-04" db="EMBL/GenBank/DDBJ databases">
        <title>The genome sequence of the plant pathogenic Rhizarian Plasmodiophora brassicae reveals insights in its biotrophic life cycle and the origin of chitin synthesis.</title>
        <authorList>
            <person name="Schwelm A."/>
            <person name="Fogelqvist J."/>
            <person name="Knaust A."/>
            <person name="Julke S."/>
            <person name="Lilja T."/>
            <person name="Dhandapani V."/>
            <person name="Bonilla-Rosso G."/>
            <person name="Karlsson M."/>
            <person name="Shevchenko A."/>
            <person name="Choi S.R."/>
            <person name="Kim H.G."/>
            <person name="Park J.Y."/>
            <person name="Lim Y.P."/>
            <person name="Ludwig-Muller J."/>
            <person name="Dixelius C."/>
        </authorList>
    </citation>
    <scope>NUCLEOTIDE SEQUENCE</scope>
    <source>
        <tissue evidence="3">Potato root galls</tissue>
    </source>
</reference>
<feature type="region of interest" description="Disordered" evidence="1">
    <location>
        <begin position="25"/>
        <end position="76"/>
    </location>
</feature>
<evidence type="ECO:0008006" key="4">
    <source>
        <dbReference type="Google" id="ProtNLM"/>
    </source>
</evidence>
<evidence type="ECO:0000313" key="3">
    <source>
        <dbReference type="EMBL" id="CRZ02499.1"/>
    </source>
</evidence>
<sequence>MSREWNWVLVISFTILHLSSSQQNSSAPRSVLASLPPSSEATTPPAVSSAPAASSEPNSSAASTAVPSPVPTTVPNTDYPVERCGPLYGNIWCPAGSMGQTLYCSKWVRRSNDVLRTSHVENNLLIGFLWRIIQS</sequence>
<accession>A0A0H5R3E1</accession>
<dbReference type="EMBL" id="HACM01002057">
    <property type="protein sequence ID" value="CRZ02499.1"/>
    <property type="molecule type" value="Transcribed_RNA"/>
</dbReference>
<dbReference type="AlphaFoldDB" id="A0A0H5R3E1"/>
<proteinExistence type="predicted"/>